<gene>
    <name evidence="1" type="ORF">RFM68_19740</name>
</gene>
<evidence type="ECO:0000313" key="1">
    <source>
        <dbReference type="EMBL" id="MDX8526734.1"/>
    </source>
</evidence>
<dbReference type="EMBL" id="JAVIJF010000014">
    <property type="protein sequence ID" value="MDX8526734.1"/>
    <property type="molecule type" value="Genomic_DNA"/>
</dbReference>
<dbReference type="RefSeq" id="WP_320234681.1">
    <property type="nucleotide sequence ID" value="NZ_JAVIJF010000014.1"/>
</dbReference>
<name>A0ABU4ZQY0_9HYPH</name>
<comment type="caution">
    <text evidence="1">The sequence shown here is derived from an EMBL/GenBank/DDBJ whole genome shotgun (WGS) entry which is preliminary data.</text>
</comment>
<evidence type="ECO:0008006" key="3">
    <source>
        <dbReference type="Google" id="ProtNLM"/>
    </source>
</evidence>
<keyword evidence="2" id="KW-1185">Reference proteome</keyword>
<evidence type="ECO:0000313" key="2">
    <source>
        <dbReference type="Proteomes" id="UP001276840"/>
    </source>
</evidence>
<sequence length="146" mass="16218">MSNTLPSWIVIRPIAADVWRYPYLWYRQHGGGETEGRKKRPVAFVAVLPGKAGGTNLFILAITSTQPGRDRVAVAIPEIERRRSGLDPIPLWVIVDEYNHDILESSAYFEPGARIGAFSSSFHKKVMAAFIAVVREGQSKAIPRAD</sequence>
<protein>
    <recommendedName>
        <fullName evidence="3">Type II toxin-antitoxin system PemK/MazF family toxin</fullName>
    </recommendedName>
</protein>
<dbReference type="Proteomes" id="UP001276840">
    <property type="component" value="Unassembled WGS sequence"/>
</dbReference>
<reference evidence="1 2" key="1">
    <citation type="submission" date="2023-08" db="EMBL/GenBank/DDBJ databases">
        <title>Implementing the SeqCode for naming new Mesorhizobium species isolated from Vachellia karroo root nodules.</title>
        <authorList>
            <person name="Van Lill M."/>
        </authorList>
    </citation>
    <scope>NUCLEOTIDE SEQUENCE [LARGE SCALE GENOMIC DNA]</scope>
    <source>
        <strain evidence="1 2">MSK 1335</strain>
    </source>
</reference>
<organism evidence="1 2">
    <name type="scientific">Mesorhizobium montanum</name>
    <dbReference type="NCBI Taxonomy" id="3072323"/>
    <lineage>
        <taxon>Bacteria</taxon>
        <taxon>Pseudomonadati</taxon>
        <taxon>Pseudomonadota</taxon>
        <taxon>Alphaproteobacteria</taxon>
        <taxon>Hyphomicrobiales</taxon>
        <taxon>Phyllobacteriaceae</taxon>
        <taxon>Mesorhizobium</taxon>
    </lineage>
</organism>
<proteinExistence type="predicted"/>
<accession>A0ABU4ZQY0</accession>